<protein>
    <submittedName>
        <fullName evidence="1">Uncharacterized protein</fullName>
    </submittedName>
</protein>
<evidence type="ECO:0000313" key="2">
    <source>
        <dbReference type="Proteomes" id="UP001431775"/>
    </source>
</evidence>
<sequence>MHLFNLLELPTTMLKPFTFLQPTTHTELINNVTIEDSDTNLTLGDDNYHMVFGNG</sequence>
<gene>
    <name evidence="1" type="ORF">QJV33_02645</name>
</gene>
<reference evidence="1" key="1">
    <citation type="submission" date="2023-05" db="EMBL/GenBank/DDBJ databases">
        <title>Whole genome sequence of Commensalibacter sp.</title>
        <authorList>
            <person name="Charoenyingcharoen P."/>
            <person name="Yukphan P."/>
        </authorList>
    </citation>
    <scope>NUCLEOTIDE SEQUENCE</scope>
    <source>
        <strain evidence="1">TBRC 10068</strain>
    </source>
</reference>
<comment type="caution">
    <text evidence="1">The sequence shown here is derived from an EMBL/GenBank/DDBJ whole genome shotgun (WGS) entry which is preliminary data.</text>
</comment>
<keyword evidence="2" id="KW-1185">Reference proteome</keyword>
<dbReference type="RefSeq" id="WP_281461863.1">
    <property type="nucleotide sequence ID" value="NZ_JASBAN010000001.1"/>
</dbReference>
<dbReference type="EMBL" id="JASBAN010000001">
    <property type="protein sequence ID" value="MDI2112195.1"/>
    <property type="molecule type" value="Genomic_DNA"/>
</dbReference>
<dbReference type="Proteomes" id="UP001431775">
    <property type="component" value="Unassembled WGS sequence"/>
</dbReference>
<name>A0ABT6Q5M0_9PROT</name>
<accession>A0ABT6Q5M0</accession>
<organism evidence="1 2">
    <name type="scientific">Commensalibacter nepenthis</name>
    <dbReference type="NCBI Taxonomy" id="3043872"/>
    <lineage>
        <taxon>Bacteria</taxon>
        <taxon>Pseudomonadati</taxon>
        <taxon>Pseudomonadota</taxon>
        <taxon>Alphaproteobacteria</taxon>
        <taxon>Acetobacterales</taxon>
        <taxon>Acetobacteraceae</taxon>
    </lineage>
</organism>
<proteinExistence type="predicted"/>
<evidence type="ECO:0000313" key="1">
    <source>
        <dbReference type="EMBL" id="MDI2112195.1"/>
    </source>
</evidence>